<dbReference type="InterPro" id="IPR036565">
    <property type="entry name" value="Mur-like_cat_sf"/>
</dbReference>
<name>A0ABR2N1B1_9ASPA</name>
<keyword evidence="3" id="KW-0479">Metal-binding</keyword>
<evidence type="ECO:0000256" key="1">
    <source>
        <dbReference type="ARBA" id="ARBA00008276"/>
    </source>
</evidence>
<keyword evidence="5" id="KW-0067">ATP-binding</keyword>
<evidence type="ECO:0000256" key="4">
    <source>
        <dbReference type="ARBA" id="ARBA00022741"/>
    </source>
</evidence>
<dbReference type="Pfam" id="PF08245">
    <property type="entry name" value="Mur_ligase_M"/>
    <property type="match status" value="1"/>
</dbReference>
<keyword evidence="6" id="KW-0460">Magnesium</keyword>
<dbReference type="SUPFAM" id="SSF53244">
    <property type="entry name" value="MurD-like peptide ligases, peptide-binding domain"/>
    <property type="match status" value="1"/>
</dbReference>
<dbReference type="InterPro" id="IPR013221">
    <property type="entry name" value="Mur_ligase_cen"/>
</dbReference>
<dbReference type="SUPFAM" id="SSF53623">
    <property type="entry name" value="MurD-like peptide ligases, catalytic domain"/>
    <property type="match status" value="1"/>
</dbReference>
<evidence type="ECO:0000313" key="9">
    <source>
        <dbReference type="Proteomes" id="UP001412067"/>
    </source>
</evidence>
<keyword evidence="2" id="KW-0436">Ligase</keyword>
<dbReference type="Proteomes" id="UP001412067">
    <property type="component" value="Unassembled WGS sequence"/>
</dbReference>
<proteinExistence type="inferred from homology"/>
<dbReference type="PROSITE" id="PS01012">
    <property type="entry name" value="FOLYLPOLYGLU_SYNT_2"/>
    <property type="match status" value="1"/>
</dbReference>
<dbReference type="InterPro" id="IPR001645">
    <property type="entry name" value="Folylpolyglutamate_synth"/>
</dbReference>
<keyword evidence="4" id="KW-0547">Nucleotide-binding</keyword>
<evidence type="ECO:0000313" key="8">
    <source>
        <dbReference type="EMBL" id="KAK8970202.1"/>
    </source>
</evidence>
<dbReference type="InterPro" id="IPR036615">
    <property type="entry name" value="Mur_ligase_C_dom_sf"/>
</dbReference>
<evidence type="ECO:0000256" key="3">
    <source>
        <dbReference type="ARBA" id="ARBA00022723"/>
    </source>
</evidence>
<protein>
    <submittedName>
        <fullName evidence="8">Folylpolyglutamate synthase</fullName>
    </submittedName>
</protein>
<dbReference type="Gene3D" id="3.40.1190.10">
    <property type="entry name" value="Mur-like, catalytic domain"/>
    <property type="match status" value="1"/>
</dbReference>
<evidence type="ECO:0000256" key="2">
    <source>
        <dbReference type="ARBA" id="ARBA00022598"/>
    </source>
</evidence>
<dbReference type="InterPro" id="IPR018109">
    <property type="entry name" value="Folylpolyglutamate_synth_CS"/>
</dbReference>
<sequence length="594" mass="64274">MAQLCYLTSPRFPAGLQGASGGKMGDCGEASVKTVQNVPSCFQFLRPPSLRQESRKTMISRFVTAFSTVGKEKGKSFMSSNFSQFRLNSTFTEDPKLQGFLDYMEKLKNYETIGVPKDAGTDSDDGFDLGRMRRLLQRLGNPHSHFKAVHVAGTKGKGSTAAFLSNILREEGYSVGCYTSPHLLTIRERISLGRNGGPVSVELLRNIFYHCKEILNQSIELEDGALTHFEVFTALAFSLFSQQGVAVAVIEAGLGGARDATNVLCSSRLAASVITSIGEEHLLALGGSLESIAMAKSGIIKHGRPVVIGGPLQPNIEHIIRNKASSLSCPVVSACDVGATSITRFVGRDEEIPYQSCEIHVKIEDMSLFVDLRDVKLRMLGNHQLHNAVTATCAALCLRREGWRISDKSIQAGLEKTCLPGRGQFLTRREVETLGLSGVSILVDGAHTEASAKGLIDIIKLESPEGLLALVVSMASDKDHMAFATQVLTGRPPDVIIFTETNIAGGRSRTTSTSTLKDAWLRIATNLGIRTFDLENTSQQKHDGHVLLVESPNTLVGDSLQIADELLRTRSGEKPRLIVVTGSLHIVSSVLALL</sequence>
<reference evidence="8 9" key="1">
    <citation type="journal article" date="2022" name="Nat. Plants">
        <title>Genomes of leafy and leafless Platanthera orchids illuminate the evolution of mycoheterotrophy.</title>
        <authorList>
            <person name="Li M.H."/>
            <person name="Liu K.W."/>
            <person name="Li Z."/>
            <person name="Lu H.C."/>
            <person name="Ye Q.L."/>
            <person name="Zhang D."/>
            <person name="Wang J.Y."/>
            <person name="Li Y.F."/>
            <person name="Zhong Z.M."/>
            <person name="Liu X."/>
            <person name="Yu X."/>
            <person name="Liu D.K."/>
            <person name="Tu X.D."/>
            <person name="Liu B."/>
            <person name="Hao Y."/>
            <person name="Liao X.Y."/>
            <person name="Jiang Y.T."/>
            <person name="Sun W.H."/>
            <person name="Chen J."/>
            <person name="Chen Y.Q."/>
            <person name="Ai Y."/>
            <person name="Zhai J.W."/>
            <person name="Wu S.S."/>
            <person name="Zhou Z."/>
            <person name="Hsiao Y.Y."/>
            <person name="Wu W.L."/>
            <person name="Chen Y.Y."/>
            <person name="Lin Y.F."/>
            <person name="Hsu J.L."/>
            <person name="Li C.Y."/>
            <person name="Wang Z.W."/>
            <person name="Zhao X."/>
            <person name="Zhong W.Y."/>
            <person name="Ma X.K."/>
            <person name="Ma L."/>
            <person name="Huang J."/>
            <person name="Chen G.Z."/>
            <person name="Huang M.Z."/>
            <person name="Huang L."/>
            <person name="Peng D.H."/>
            <person name="Luo Y.B."/>
            <person name="Zou S.Q."/>
            <person name="Chen S.P."/>
            <person name="Lan S."/>
            <person name="Tsai W.C."/>
            <person name="Van de Peer Y."/>
            <person name="Liu Z.J."/>
        </authorList>
    </citation>
    <scope>NUCLEOTIDE SEQUENCE [LARGE SCALE GENOMIC DNA]</scope>
    <source>
        <strain evidence="8">Lor288</strain>
    </source>
</reference>
<organism evidence="8 9">
    <name type="scientific">Platanthera guangdongensis</name>
    <dbReference type="NCBI Taxonomy" id="2320717"/>
    <lineage>
        <taxon>Eukaryota</taxon>
        <taxon>Viridiplantae</taxon>
        <taxon>Streptophyta</taxon>
        <taxon>Embryophyta</taxon>
        <taxon>Tracheophyta</taxon>
        <taxon>Spermatophyta</taxon>
        <taxon>Magnoliopsida</taxon>
        <taxon>Liliopsida</taxon>
        <taxon>Asparagales</taxon>
        <taxon>Orchidaceae</taxon>
        <taxon>Orchidoideae</taxon>
        <taxon>Orchideae</taxon>
        <taxon>Orchidinae</taxon>
        <taxon>Platanthera</taxon>
    </lineage>
</organism>
<comment type="similarity">
    <text evidence="1">Belongs to the folylpolyglutamate synthase family.</text>
</comment>
<evidence type="ECO:0000259" key="7">
    <source>
        <dbReference type="Pfam" id="PF08245"/>
    </source>
</evidence>
<dbReference type="PANTHER" id="PTHR11136:SF0">
    <property type="entry name" value="DIHYDROFOLATE SYNTHETASE-RELATED"/>
    <property type="match status" value="1"/>
</dbReference>
<feature type="domain" description="Mur ligase central" evidence="7">
    <location>
        <begin position="151"/>
        <end position="395"/>
    </location>
</feature>
<dbReference type="EMBL" id="JBBWWR010000002">
    <property type="protein sequence ID" value="KAK8970202.1"/>
    <property type="molecule type" value="Genomic_DNA"/>
</dbReference>
<keyword evidence="9" id="KW-1185">Reference proteome</keyword>
<dbReference type="Gene3D" id="3.90.190.20">
    <property type="entry name" value="Mur ligase, C-terminal domain"/>
    <property type="match status" value="1"/>
</dbReference>
<dbReference type="PROSITE" id="PS01011">
    <property type="entry name" value="FOLYLPOLYGLU_SYNT_1"/>
    <property type="match status" value="1"/>
</dbReference>
<evidence type="ECO:0000256" key="6">
    <source>
        <dbReference type="ARBA" id="ARBA00022842"/>
    </source>
</evidence>
<dbReference type="PANTHER" id="PTHR11136">
    <property type="entry name" value="FOLYLPOLYGLUTAMATE SYNTHASE-RELATED"/>
    <property type="match status" value="1"/>
</dbReference>
<comment type="caution">
    <text evidence="8">The sequence shown here is derived from an EMBL/GenBank/DDBJ whole genome shotgun (WGS) entry which is preliminary data.</text>
</comment>
<accession>A0ABR2N1B1</accession>
<evidence type="ECO:0000256" key="5">
    <source>
        <dbReference type="ARBA" id="ARBA00022840"/>
    </source>
</evidence>
<dbReference type="NCBIfam" id="TIGR01499">
    <property type="entry name" value="folC"/>
    <property type="match status" value="1"/>
</dbReference>
<gene>
    <name evidence="8" type="primary">FPGS1</name>
    <name evidence="8" type="ORF">KSP40_PGU017363</name>
</gene>